<feature type="domain" description="Glycosyl transferase family 1" evidence="1">
    <location>
        <begin position="245"/>
        <end position="398"/>
    </location>
</feature>
<dbReference type="AlphaFoldDB" id="A0A250E8S4"/>
<proteinExistence type="predicted"/>
<accession>A0A250E8S4</accession>
<organism evidence="3 4">
    <name type="scientific">Capnocytophaga cynodegmi</name>
    <dbReference type="NCBI Taxonomy" id="28189"/>
    <lineage>
        <taxon>Bacteria</taxon>
        <taxon>Pseudomonadati</taxon>
        <taxon>Bacteroidota</taxon>
        <taxon>Flavobacteriia</taxon>
        <taxon>Flavobacteriales</taxon>
        <taxon>Flavobacteriaceae</taxon>
        <taxon>Capnocytophaga</taxon>
    </lineage>
</organism>
<sequence>MHILKIIHGYPPNYNAGSEVYSQSICNELSKHHKVSVFTREENLYAPCFSIREQKINENLTLYLINNPQGKDGYRHKQMDDKFAELVKELNPDIAHVGHVNHLSTGLIDELNKVQIPIVYTLHDFWLMCPRGQFLTRSIGKVNNFQVCEKQDDTKCATDCYRVYFSGKEDNENLDIENWTHWVHQRMEETKAIIDKVDLFIAPAHYLRDRFINDFEVPSHKIIYLDYGFPTGYLLPTAKSKEKINYTFGYIGTHIPAKGVNLLIEAFKQLETEATLKIFGRPNGQSTNALKELASTSKNKIEFLGEYMNQNLTNLVFANVDCIVVPSIWGENSPLVIHEAQACKVPVITADFGGMREYVQHNVNGLLFKHRDVSSLAEQLKYAVANPEKMQRLGKKGYLFSPDGSVPDIQNHCRELEQIYSKFISDESI</sequence>
<evidence type="ECO:0000313" key="4">
    <source>
        <dbReference type="Proteomes" id="UP000242855"/>
    </source>
</evidence>
<dbReference type="InterPro" id="IPR001296">
    <property type="entry name" value="Glyco_trans_1"/>
</dbReference>
<dbReference type="KEGG" id="ccyn:CGC48_05585"/>
<dbReference type="GeneID" id="96781265"/>
<dbReference type="SUPFAM" id="SSF53756">
    <property type="entry name" value="UDP-Glycosyltransferase/glycogen phosphorylase"/>
    <property type="match status" value="1"/>
</dbReference>
<dbReference type="PANTHER" id="PTHR12526">
    <property type="entry name" value="GLYCOSYLTRANSFERASE"/>
    <property type="match status" value="1"/>
</dbReference>
<dbReference type="Proteomes" id="UP000242855">
    <property type="component" value="Chromosome"/>
</dbReference>
<dbReference type="EMBL" id="CP022378">
    <property type="protein sequence ID" value="ATA68148.1"/>
    <property type="molecule type" value="Genomic_DNA"/>
</dbReference>
<dbReference type="Pfam" id="PF13439">
    <property type="entry name" value="Glyco_transf_4"/>
    <property type="match status" value="1"/>
</dbReference>
<dbReference type="Gene3D" id="3.40.50.2000">
    <property type="entry name" value="Glycogen Phosphorylase B"/>
    <property type="match status" value="3"/>
</dbReference>
<evidence type="ECO:0000259" key="2">
    <source>
        <dbReference type="Pfam" id="PF13439"/>
    </source>
</evidence>
<dbReference type="InterPro" id="IPR028098">
    <property type="entry name" value="Glyco_trans_4-like_N"/>
</dbReference>
<dbReference type="GO" id="GO:0016757">
    <property type="term" value="F:glycosyltransferase activity"/>
    <property type="evidence" value="ECO:0007669"/>
    <property type="project" value="InterPro"/>
</dbReference>
<dbReference type="Pfam" id="PF00534">
    <property type="entry name" value="Glycos_transf_1"/>
    <property type="match status" value="1"/>
</dbReference>
<evidence type="ECO:0000313" key="3">
    <source>
        <dbReference type="EMBL" id="ATA68148.1"/>
    </source>
</evidence>
<reference evidence="3 4" key="1">
    <citation type="journal article" date="2017" name="Genome Announc.">
        <title>Twelve Complete Reference Genomes of Clinical Isolates in the Capnocytophaga Genus.</title>
        <authorList>
            <person name="Villarma A."/>
            <person name="Gulvik C.A."/>
            <person name="Rowe L.A."/>
            <person name="Sheth M."/>
            <person name="Juieng P."/>
            <person name="Nicholson A.C."/>
            <person name="Loparev V.N."/>
            <person name="McQuiston J.R."/>
        </authorList>
    </citation>
    <scope>NUCLEOTIDE SEQUENCE [LARGE SCALE GENOMIC DNA]</scope>
    <source>
        <strain evidence="3 4">G7591</strain>
    </source>
</reference>
<gene>
    <name evidence="3" type="ORF">CGC48_05585</name>
</gene>
<dbReference type="PANTHER" id="PTHR12526:SF635">
    <property type="entry name" value="GLYCOSYL TRANSFERASE GROUP 1"/>
    <property type="match status" value="1"/>
</dbReference>
<name>A0A250E8S4_9FLAO</name>
<evidence type="ECO:0000259" key="1">
    <source>
        <dbReference type="Pfam" id="PF00534"/>
    </source>
</evidence>
<dbReference type="RefSeq" id="WP_098028795.1">
    <property type="nucleotide sequence ID" value="NZ_CP022378.1"/>
</dbReference>
<keyword evidence="3" id="KW-0808">Transferase</keyword>
<feature type="domain" description="Glycosyltransferase subfamily 4-like N-terminal" evidence="2">
    <location>
        <begin position="17"/>
        <end position="223"/>
    </location>
</feature>
<protein>
    <submittedName>
        <fullName evidence="3">Glycosyl transferase family 1</fullName>
    </submittedName>
</protein>